<feature type="transmembrane region" description="Helical" evidence="1">
    <location>
        <begin position="38"/>
        <end position="58"/>
    </location>
</feature>
<gene>
    <name evidence="2" type="ORF">SAMN05892877_12022</name>
</gene>
<reference evidence="2 3" key="1">
    <citation type="submission" date="2017-08" db="EMBL/GenBank/DDBJ databases">
        <authorList>
            <person name="de Groot N.N."/>
        </authorList>
    </citation>
    <scope>NUCLEOTIDE SEQUENCE [LARGE SCALE GENOMIC DNA]</scope>
    <source>
        <strain evidence="2 3">JC85</strain>
    </source>
</reference>
<evidence type="ECO:0000313" key="3">
    <source>
        <dbReference type="Proteomes" id="UP000219167"/>
    </source>
</evidence>
<organism evidence="2 3">
    <name type="scientific">Rhizobium subbaraonis</name>
    <dbReference type="NCBI Taxonomy" id="908946"/>
    <lineage>
        <taxon>Bacteria</taxon>
        <taxon>Pseudomonadati</taxon>
        <taxon>Pseudomonadota</taxon>
        <taxon>Alphaproteobacteria</taxon>
        <taxon>Hyphomicrobiales</taxon>
        <taxon>Rhizobiaceae</taxon>
        <taxon>Rhizobium/Agrobacterium group</taxon>
        <taxon>Rhizobium</taxon>
    </lineage>
</organism>
<feature type="transmembrane region" description="Helical" evidence="1">
    <location>
        <begin position="217"/>
        <end position="234"/>
    </location>
</feature>
<evidence type="ECO:0008006" key="4">
    <source>
        <dbReference type="Google" id="ProtNLM"/>
    </source>
</evidence>
<keyword evidence="1" id="KW-1133">Transmembrane helix</keyword>
<protein>
    <recommendedName>
        <fullName evidence="4">VIT family protein</fullName>
    </recommendedName>
</protein>
<sequence length="235" mass="24870">MTMKHDPPPAAVTRGEAATVRAATSRRVLDPVARASEVLFGLIMVLTFTLSLAAAGAGRADVPAVLLGALGCNLAWAIIDAAMYLMGVRGERRLAISTIQAIRGAESPEVGRAIVAENIPPAVLPALTTSDLDRIRLHLSRLPPETLETRFNREDYLAALGVFLLVFLCLFPVAAPFLLFADLTLALRLSNIVAVAMLFLTGFTFGRQVGRPWRGGFLMVAIGVALVAVALALGG</sequence>
<feature type="transmembrane region" description="Helical" evidence="1">
    <location>
        <begin position="64"/>
        <end position="86"/>
    </location>
</feature>
<dbReference type="EMBL" id="OBQD01000020">
    <property type="protein sequence ID" value="SOC46012.1"/>
    <property type="molecule type" value="Genomic_DNA"/>
</dbReference>
<keyword evidence="1" id="KW-0472">Membrane</keyword>
<keyword evidence="3" id="KW-1185">Reference proteome</keyword>
<dbReference type="AlphaFoldDB" id="A0A285UVZ4"/>
<dbReference type="Proteomes" id="UP000219167">
    <property type="component" value="Unassembled WGS sequence"/>
</dbReference>
<name>A0A285UVZ4_9HYPH</name>
<evidence type="ECO:0000256" key="1">
    <source>
        <dbReference type="SAM" id="Phobius"/>
    </source>
</evidence>
<proteinExistence type="predicted"/>
<evidence type="ECO:0000313" key="2">
    <source>
        <dbReference type="EMBL" id="SOC46012.1"/>
    </source>
</evidence>
<feature type="transmembrane region" description="Helical" evidence="1">
    <location>
        <begin position="185"/>
        <end position="205"/>
    </location>
</feature>
<feature type="transmembrane region" description="Helical" evidence="1">
    <location>
        <begin position="156"/>
        <end position="179"/>
    </location>
</feature>
<accession>A0A285UVZ4</accession>
<keyword evidence="1" id="KW-0812">Transmembrane</keyword>